<gene>
    <name evidence="2" type="ORF">SAMN04244570_1886</name>
</gene>
<organism evidence="2 3">
    <name type="scientific">Sporosarcina newyorkensis</name>
    <dbReference type="NCBI Taxonomy" id="759851"/>
    <lineage>
        <taxon>Bacteria</taxon>
        <taxon>Bacillati</taxon>
        <taxon>Bacillota</taxon>
        <taxon>Bacilli</taxon>
        <taxon>Bacillales</taxon>
        <taxon>Caryophanaceae</taxon>
        <taxon>Sporosarcina</taxon>
    </lineage>
</organism>
<dbReference type="RefSeq" id="WP_078817423.1">
    <property type="nucleotide sequence ID" value="NZ_FUYJ01000003.1"/>
</dbReference>
<dbReference type="EMBL" id="FUYJ01000003">
    <property type="protein sequence ID" value="SKA97522.1"/>
    <property type="molecule type" value="Genomic_DNA"/>
</dbReference>
<protein>
    <submittedName>
        <fullName evidence="2">Uncharacterized protein</fullName>
    </submittedName>
</protein>
<dbReference type="PROSITE" id="PS51257">
    <property type="entry name" value="PROKAR_LIPOPROTEIN"/>
    <property type="match status" value="1"/>
</dbReference>
<keyword evidence="3" id="KW-1185">Reference proteome</keyword>
<proteinExistence type="predicted"/>
<keyword evidence="1" id="KW-0812">Transmembrane</keyword>
<reference evidence="3" key="1">
    <citation type="submission" date="2017-02" db="EMBL/GenBank/DDBJ databases">
        <authorList>
            <person name="Varghese N."/>
            <person name="Submissions S."/>
        </authorList>
    </citation>
    <scope>NUCLEOTIDE SEQUENCE [LARGE SCALE GENOMIC DNA]</scope>
    <source>
        <strain evidence="3">DSM 23966</strain>
    </source>
</reference>
<keyword evidence="1" id="KW-0472">Membrane</keyword>
<sequence>MIIKIIMKFILKIIGFLLVILGQGLILLTTISGCLMNLITGFLFLMAIILSFSDLTVSQKIFFWVIAIISGAISTNIYTIPERLVSTGTHLINFDFN</sequence>
<evidence type="ECO:0000313" key="3">
    <source>
        <dbReference type="Proteomes" id="UP000190042"/>
    </source>
</evidence>
<evidence type="ECO:0000313" key="2">
    <source>
        <dbReference type="EMBL" id="SKA97522.1"/>
    </source>
</evidence>
<dbReference type="Proteomes" id="UP000190042">
    <property type="component" value="Unassembled WGS sequence"/>
</dbReference>
<keyword evidence="1" id="KW-1133">Transmembrane helix</keyword>
<feature type="transmembrane region" description="Helical" evidence="1">
    <location>
        <begin position="35"/>
        <end position="52"/>
    </location>
</feature>
<accession>A0A1T4Y6R0</accession>
<feature type="transmembrane region" description="Helical" evidence="1">
    <location>
        <begin position="9"/>
        <end position="29"/>
    </location>
</feature>
<feature type="transmembrane region" description="Helical" evidence="1">
    <location>
        <begin position="61"/>
        <end position="80"/>
    </location>
</feature>
<dbReference type="AlphaFoldDB" id="A0A1T4Y6R0"/>
<evidence type="ECO:0000256" key="1">
    <source>
        <dbReference type="SAM" id="Phobius"/>
    </source>
</evidence>
<name>A0A1T4Y6R0_9BACL</name>